<reference evidence="1 2" key="1">
    <citation type="submission" date="2015-02" db="EMBL/GenBank/DDBJ databases">
        <authorList>
            <person name="Chooi Y.-H."/>
        </authorList>
    </citation>
    <scope>NUCLEOTIDE SEQUENCE [LARGE SCALE GENOMIC DNA]</scope>
    <source>
        <strain evidence="1">E3</strain>
    </source>
</reference>
<organism evidence="1 2">
    <name type="scientific">Plasmodiophora brassicae</name>
    <name type="common">Clubroot disease agent</name>
    <dbReference type="NCBI Taxonomy" id="37360"/>
    <lineage>
        <taxon>Eukaryota</taxon>
        <taxon>Sar</taxon>
        <taxon>Rhizaria</taxon>
        <taxon>Endomyxa</taxon>
        <taxon>Phytomyxea</taxon>
        <taxon>Plasmodiophorida</taxon>
        <taxon>Plasmodiophoridae</taxon>
        <taxon>Plasmodiophora</taxon>
    </lineage>
</organism>
<evidence type="ECO:0000313" key="1">
    <source>
        <dbReference type="EMBL" id="CEP00407.1"/>
    </source>
</evidence>
<evidence type="ECO:0000313" key="2">
    <source>
        <dbReference type="Proteomes" id="UP000039324"/>
    </source>
</evidence>
<dbReference type="SUPFAM" id="SSF50969">
    <property type="entry name" value="YVTN repeat-like/Quinoprotein amine dehydrogenase"/>
    <property type="match status" value="1"/>
</dbReference>
<dbReference type="InterPro" id="IPR011044">
    <property type="entry name" value="Quino_amine_DH_bsu"/>
</dbReference>
<protein>
    <submittedName>
        <fullName evidence="1">Uncharacterized protein</fullName>
    </submittedName>
</protein>
<gene>
    <name evidence="1" type="ORF">PBRA_001461</name>
</gene>
<proteinExistence type="predicted"/>
<name>A0A0G4IYR7_PLABS</name>
<dbReference type="AlphaFoldDB" id="A0A0G4IYR7"/>
<accession>A0A0G4IYR7</accession>
<sequence length="612" mass="67488">MRRCAVCGALKARREFTQSQWARGDGASTCRSCKGHAAGQPAGGTEQTRGASDVKIKIWHDPAYLGDDWLHAIIDGKGVIGRWRLPWVYQKDVSFRIRADLVQYIADKRMLIAVITGSPSLPCMETMYRNRDRVGVAVFEVGKDRHSWFGWNATKARVDGDRLTVWNQQEKATSLRSVSLANRFRIDDGFSQSPCPPSGTRSFGALSCDVWRVISRFLFAGDLKSLGHSCRFLRCMVQDMLGFRLSKRDVASSVIPENAVPSACGTLLVQFVSPDTVNAFSTASGEQIGQWKVPSGAILATAIACKQHPCIALLRFTTSAVVVHPGAYQSMCFSPCGSKLYLLGESSVDLLYTGDMHRGPLPVVRSFDGDWIETRRCSLVCACNGSLLVRIPRPKRKDVPFSYPATGSIMLFRLTETIPVTDTSTMASPLCRDLLEPSAGQRDPMELSPDGLELVFLSPLTRNEFIIRSCGVDGRRTSCLTLHWNNLDATLKPSTCHDALVVEWYSFGLSPDGLRAAVAILLQPSESAQDDDDTGWPYADEDDDSECGPALYNFVFFVDLVHGNVDGSVPITFQAHIVRWLCNARLVLFGASEYCIVDLDAWCPCQPCQRSP</sequence>
<dbReference type="EMBL" id="CDSF01000101">
    <property type="protein sequence ID" value="CEP00407.1"/>
    <property type="molecule type" value="Genomic_DNA"/>
</dbReference>
<dbReference type="Proteomes" id="UP000039324">
    <property type="component" value="Unassembled WGS sequence"/>
</dbReference>
<keyword evidence="2" id="KW-1185">Reference proteome</keyword>